<dbReference type="SUPFAM" id="SSF54160">
    <property type="entry name" value="Chromo domain-like"/>
    <property type="match status" value="1"/>
</dbReference>
<dbReference type="Pfam" id="PF24626">
    <property type="entry name" value="SH3_Tf2-1"/>
    <property type="match status" value="1"/>
</dbReference>
<dbReference type="InterPro" id="IPR000953">
    <property type="entry name" value="Chromo/chromo_shadow_dom"/>
</dbReference>
<dbReference type="AlphaFoldDB" id="A0A9Q3E1P1"/>
<protein>
    <recommendedName>
        <fullName evidence="1">Chromo domain-containing protein</fullName>
    </recommendedName>
</protein>
<gene>
    <name evidence="2" type="ORF">O181_050403</name>
</gene>
<name>A0A9Q3E1P1_9BASI</name>
<organism evidence="2 3">
    <name type="scientific">Austropuccinia psidii MF-1</name>
    <dbReference type="NCBI Taxonomy" id="1389203"/>
    <lineage>
        <taxon>Eukaryota</taxon>
        <taxon>Fungi</taxon>
        <taxon>Dikarya</taxon>
        <taxon>Basidiomycota</taxon>
        <taxon>Pucciniomycotina</taxon>
        <taxon>Pucciniomycetes</taxon>
        <taxon>Pucciniales</taxon>
        <taxon>Sphaerophragmiaceae</taxon>
        <taxon>Austropuccinia</taxon>
    </lineage>
</organism>
<dbReference type="InterPro" id="IPR016197">
    <property type="entry name" value="Chromo-like_dom_sf"/>
</dbReference>
<dbReference type="GO" id="GO:0006338">
    <property type="term" value="P:chromatin remodeling"/>
    <property type="evidence" value="ECO:0007669"/>
    <property type="project" value="UniProtKB-ARBA"/>
</dbReference>
<comment type="caution">
    <text evidence="2">The sequence shown here is derived from an EMBL/GenBank/DDBJ whole genome shotgun (WGS) entry which is preliminary data.</text>
</comment>
<proteinExistence type="predicted"/>
<dbReference type="EMBL" id="AVOT02021712">
    <property type="protein sequence ID" value="MBW0510688.1"/>
    <property type="molecule type" value="Genomic_DNA"/>
</dbReference>
<dbReference type="Gene3D" id="2.40.50.40">
    <property type="match status" value="1"/>
</dbReference>
<evidence type="ECO:0000259" key="1">
    <source>
        <dbReference type="PROSITE" id="PS50013"/>
    </source>
</evidence>
<reference evidence="2" key="1">
    <citation type="submission" date="2021-03" db="EMBL/GenBank/DDBJ databases">
        <title>Draft genome sequence of rust myrtle Austropuccinia psidii MF-1, a brazilian biotype.</title>
        <authorList>
            <person name="Quecine M.C."/>
            <person name="Pachon D.M.R."/>
            <person name="Bonatelli M.L."/>
            <person name="Correr F.H."/>
            <person name="Franceschini L.M."/>
            <person name="Leite T.F."/>
            <person name="Margarido G.R.A."/>
            <person name="Almeida C.A."/>
            <person name="Ferrarezi J.A."/>
            <person name="Labate C.A."/>
        </authorList>
    </citation>
    <scope>NUCLEOTIDE SEQUENCE</scope>
    <source>
        <strain evidence="2">MF-1</strain>
    </source>
</reference>
<evidence type="ECO:0000313" key="3">
    <source>
        <dbReference type="Proteomes" id="UP000765509"/>
    </source>
</evidence>
<dbReference type="InterPro" id="IPR056924">
    <property type="entry name" value="SH3_Tf2-1"/>
</dbReference>
<keyword evidence="3" id="KW-1185">Reference proteome</keyword>
<feature type="domain" description="Chromo" evidence="1">
    <location>
        <begin position="106"/>
        <end position="136"/>
    </location>
</feature>
<dbReference type="Proteomes" id="UP000765509">
    <property type="component" value="Unassembled WGS sequence"/>
</dbReference>
<sequence length="183" mass="21324">MDFQSVLWTDREDKSDSRTVSSDVLWLPSKDIKTTRLTKKFAERWLGPFEVIENIGSHACHLKLPLQWKTVHPVFHVSLLEPIKQSSIPNHNQFPPPVLVEEQEGWEVAQVLDSKLKRGQLWYLLEWKGFSEDQKEELGNQLPTLPAHQTLSMISIHSIQKILAHLPQYFDFMVLSGEKMLWK</sequence>
<accession>A0A9Q3E1P1</accession>
<dbReference type="PROSITE" id="PS50013">
    <property type="entry name" value="CHROMO_2"/>
    <property type="match status" value="1"/>
</dbReference>
<evidence type="ECO:0000313" key="2">
    <source>
        <dbReference type="EMBL" id="MBW0510688.1"/>
    </source>
</evidence>
<dbReference type="OrthoDB" id="2505365at2759"/>